<organism evidence="5 6">
    <name type="scientific">Flavobacterium lacus</name>
    <dbReference type="NCBI Taxonomy" id="1353778"/>
    <lineage>
        <taxon>Bacteria</taxon>
        <taxon>Pseudomonadati</taxon>
        <taxon>Bacteroidota</taxon>
        <taxon>Flavobacteriia</taxon>
        <taxon>Flavobacteriales</taxon>
        <taxon>Flavobacteriaceae</taxon>
        <taxon>Flavobacterium</taxon>
    </lineage>
</organism>
<dbReference type="PANTHER" id="PTHR30408:SF12">
    <property type="entry name" value="TYPE I RESTRICTION ENZYME MJAVIII SPECIFICITY SUBUNIT"/>
    <property type="match status" value="1"/>
</dbReference>
<dbReference type="InterPro" id="IPR052021">
    <property type="entry name" value="Type-I_RS_S_subunit"/>
</dbReference>
<dbReference type="PANTHER" id="PTHR30408">
    <property type="entry name" value="TYPE-1 RESTRICTION ENZYME ECOKI SPECIFICITY PROTEIN"/>
    <property type="match status" value="1"/>
</dbReference>
<dbReference type="Proteomes" id="UP000249518">
    <property type="component" value="Unassembled WGS sequence"/>
</dbReference>
<dbReference type="InterPro" id="IPR044946">
    <property type="entry name" value="Restrct_endonuc_typeI_TRD_sf"/>
</dbReference>
<dbReference type="GO" id="GO:0003677">
    <property type="term" value="F:DNA binding"/>
    <property type="evidence" value="ECO:0007669"/>
    <property type="project" value="UniProtKB-KW"/>
</dbReference>
<keyword evidence="6" id="KW-1185">Reference proteome</keyword>
<dbReference type="InterPro" id="IPR000055">
    <property type="entry name" value="Restrct_endonuc_typeI_TRD"/>
</dbReference>
<dbReference type="AlphaFoldDB" id="A0A328X0H0"/>
<comment type="similarity">
    <text evidence="1">Belongs to the type-I restriction system S methylase family.</text>
</comment>
<gene>
    <name evidence="5" type="ORF">B0I10_101249</name>
</gene>
<feature type="domain" description="Type I restriction modification DNA specificity" evidence="4">
    <location>
        <begin position="51"/>
        <end position="153"/>
    </location>
</feature>
<sequence length="185" mass="21132">MLERLENIVQMKSGVFAKSGTNPDLFYIQSTDFDKQLSWNKKLNPILTNSSKFNTHLLKVGDVLFVSKGRNFFAVAYDGAYAPAVASTTFLVLRVKSKIVLPDYLVWFLNHPQTQSVLWSFAKGSSIPSISKTILEQIEIPIPNLSKQNTILELHKLQLQEKKIQKQIGKLRQEYINQLTYKSIE</sequence>
<proteinExistence type="inferred from homology"/>
<dbReference type="EMBL" id="QLSV01000001">
    <property type="protein sequence ID" value="RAR51075.1"/>
    <property type="molecule type" value="Genomic_DNA"/>
</dbReference>
<dbReference type="Gene3D" id="3.90.220.20">
    <property type="entry name" value="DNA methylase specificity domains"/>
    <property type="match status" value="1"/>
</dbReference>
<evidence type="ECO:0000313" key="5">
    <source>
        <dbReference type="EMBL" id="RAR51075.1"/>
    </source>
</evidence>
<evidence type="ECO:0000259" key="4">
    <source>
        <dbReference type="Pfam" id="PF01420"/>
    </source>
</evidence>
<comment type="caution">
    <text evidence="5">The sequence shown here is derived from an EMBL/GenBank/DDBJ whole genome shotgun (WGS) entry which is preliminary data.</text>
</comment>
<evidence type="ECO:0000256" key="3">
    <source>
        <dbReference type="ARBA" id="ARBA00023125"/>
    </source>
</evidence>
<evidence type="ECO:0000313" key="6">
    <source>
        <dbReference type="Proteomes" id="UP000249518"/>
    </source>
</evidence>
<protein>
    <submittedName>
        <fullName evidence="5">Type I restriction modification DNA specificity protein</fullName>
    </submittedName>
</protein>
<keyword evidence="3" id="KW-0238">DNA-binding</keyword>
<dbReference type="GO" id="GO:0009307">
    <property type="term" value="P:DNA restriction-modification system"/>
    <property type="evidence" value="ECO:0007669"/>
    <property type="project" value="UniProtKB-KW"/>
</dbReference>
<evidence type="ECO:0000256" key="2">
    <source>
        <dbReference type="ARBA" id="ARBA00022747"/>
    </source>
</evidence>
<dbReference type="RefSeq" id="WP_112084656.1">
    <property type="nucleotide sequence ID" value="NZ_QLSV01000001.1"/>
</dbReference>
<dbReference type="Pfam" id="PF01420">
    <property type="entry name" value="Methylase_S"/>
    <property type="match status" value="1"/>
</dbReference>
<accession>A0A328X0H0</accession>
<dbReference type="SUPFAM" id="SSF116734">
    <property type="entry name" value="DNA methylase specificity domain"/>
    <property type="match status" value="1"/>
</dbReference>
<evidence type="ECO:0000256" key="1">
    <source>
        <dbReference type="ARBA" id="ARBA00010923"/>
    </source>
</evidence>
<name>A0A328X0H0_9FLAO</name>
<reference evidence="5 6" key="1">
    <citation type="submission" date="2018-06" db="EMBL/GenBank/DDBJ databases">
        <title>Genomic Encyclopedia of Type Strains, Phase III (KMG-III): the genomes of soil and plant-associated and newly described type strains.</title>
        <authorList>
            <person name="Whitman W."/>
        </authorList>
    </citation>
    <scope>NUCLEOTIDE SEQUENCE [LARGE SCALE GENOMIC DNA]</scope>
    <source>
        <strain evidence="5 6">CGMCC 1.12504</strain>
    </source>
</reference>
<keyword evidence="2" id="KW-0680">Restriction system</keyword>
<dbReference type="OrthoDB" id="1002506at2"/>